<comment type="caution">
    <text evidence="2">The sequence shown here is derived from an EMBL/GenBank/DDBJ whole genome shotgun (WGS) entry which is preliminary data.</text>
</comment>
<dbReference type="Proteomes" id="UP001497392">
    <property type="component" value="Unassembled WGS sequence"/>
</dbReference>
<sequence length="454" mass="50900">MVQANERMQTPVEAAAPSVASRLGNTIELERVAWVLQRMQAAPWLKFKLDQLGPKWTFHCREPPAPELVNSLQKHLEVATAASRGLDNLRLLEVGITVEEELLPKKLAVLLGQWKLVLLWGARNVEALMIPANTAPCPQVLGCLPRLRYLELTLDESEAWLPQLFADLNFCHCLESLRITQQFDIDPTIESDRLPEINLSALPSLKRVELEGWFPEAGFHLPSDCELNVTVASATCFFEEQWEAMQKHLKVLIVIDEGDPGLQTWQDGFDVLSHLQYFNFQAVGSLVLDLADLKAILHVDLYVAGTASLSLSDGAWQSLQVLCRRGLCIDFTDAEAFVRGTERFLFISLGNRATSQPMCASIREACSRQVKSCYQSGYIGQSLYTVRLSNCEEVMRLEPSYDGKITPSGGLHDGDAGTPEDSPLWERLGDKSLVSPEAFWPNWEPHRWVFGQKL</sequence>
<keyword evidence="3" id="KW-1185">Reference proteome</keyword>
<evidence type="ECO:0000313" key="3">
    <source>
        <dbReference type="Proteomes" id="UP001497392"/>
    </source>
</evidence>
<reference evidence="2 3" key="1">
    <citation type="submission" date="2024-06" db="EMBL/GenBank/DDBJ databases">
        <authorList>
            <person name="Kraege A."/>
            <person name="Thomma B."/>
        </authorList>
    </citation>
    <scope>NUCLEOTIDE SEQUENCE [LARGE SCALE GENOMIC DNA]</scope>
</reference>
<proteinExistence type="predicted"/>
<name>A0ABP1G840_9CHLO</name>
<feature type="region of interest" description="Disordered" evidence="1">
    <location>
        <begin position="405"/>
        <end position="426"/>
    </location>
</feature>
<accession>A0ABP1G840</accession>
<evidence type="ECO:0000256" key="1">
    <source>
        <dbReference type="SAM" id="MobiDB-lite"/>
    </source>
</evidence>
<evidence type="ECO:0000313" key="2">
    <source>
        <dbReference type="EMBL" id="CAL5228396.1"/>
    </source>
</evidence>
<dbReference type="EMBL" id="CAXHTA020000018">
    <property type="protein sequence ID" value="CAL5228396.1"/>
    <property type="molecule type" value="Genomic_DNA"/>
</dbReference>
<organism evidence="2 3">
    <name type="scientific">Coccomyxa viridis</name>
    <dbReference type="NCBI Taxonomy" id="1274662"/>
    <lineage>
        <taxon>Eukaryota</taxon>
        <taxon>Viridiplantae</taxon>
        <taxon>Chlorophyta</taxon>
        <taxon>core chlorophytes</taxon>
        <taxon>Trebouxiophyceae</taxon>
        <taxon>Trebouxiophyceae incertae sedis</taxon>
        <taxon>Coccomyxaceae</taxon>
        <taxon>Coccomyxa</taxon>
    </lineage>
</organism>
<gene>
    <name evidence="2" type="primary">g11522</name>
    <name evidence="2" type="ORF">VP750_LOCUS10302</name>
</gene>
<protein>
    <submittedName>
        <fullName evidence="2">G11522 protein</fullName>
    </submittedName>
</protein>